<proteinExistence type="predicted"/>
<protein>
    <submittedName>
        <fullName evidence="1">Uncharacterized protein</fullName>
    </submittedName>
</protein>
<reference evidence="1" key="1">
    <citation type="submission" date="2022-10" db="EMBL/GenBank/DDBJ databases">
        <title>Culturing micro-colonial fungi from biological soil crusts in the Mojave desert and describing Neophaeococcomyces mojavensis, and introducing the new genera and species Taxawa tesnikishii.</title>
        <authorList>
            <person name="Kurbessoian T."/>
            <person name="Stajich J.E."/>
        </authorList>
    </citation>
    <scope>NUCLEOTIDE SEQUENCE</scope>
    <source>
        <strain evidence="1">JES_112</strain>
    </source>
</reference>
<evidence type="ECO:0000313" key="1">
    <source>
        <dbReference type="EMBL" id="KAJ9654283.1"/>
    </source>
</evidence>
<gene>
    <name evidence="1" type="ORF">H2198_006633</name>
</gene>
<organism evidence="1 2">
    <name type="scientific">Neophaeococcomyces mojaviensis</name>
    <dbReference type="NCBI Taxonomy" id="3383035"/>
    <lineage>
        <taxon>Eukaryota</taxon>
        <taxon>Fungi</taxon>
        <taxon>Dikarya</taxon>
        <taxon>Ascomycota</taxon>
        <taxon>Pezizomycotina</taxon>
        <taxon>Eurotiomycetes</taxon>
        <taxon>Chaetothyriomycetidae</taxon>
        <taxon>Chaetothyriales</taxon>
        <taxon>Chaetothyriales incertae sedis</taxon>
        <taxon>Neophaeococcomyces</taxon>
    </lineage>
</organism>
<evidence type="ECO:0000313" key="2">
    <source>
        <dbReference type="Proteomes" id="UP001172386"/>
    </source>
</evidence>
<accession>A0ACC3A2Z9</accession>
<sequence>MAADESISNAHNVSLQCAVAPCVYEKKATNGAEQTVKHLTSILNVDACQSSALDLAQTSSFSPATLKRKAKSLDYLSPRKRSRLLSEPAGGPSPINTWLSTLPASDGFEPIGKCEDLDNMSQPPTKRSRSSDSLGRRSSQSGDGSDTAVSRDKKYSVYKDGNYPVVLETKGSFMRPSEAGLIDEDREFCDKLLTATQPIPDDVLFDDDHFPRLHLNLRGRSEARLCVDLHPRVVPSVENLYIGGRQEFEGLIEGHNDSWVKSVSFYGPRPQPDHTFGFKWSNFTEEQRRKLNIEPTEKSYYTAREDIYFPFLTCEVKCGKQGLDLADRPNTHSMTIIQRGVVDVYRRANRAKDVHRRVLGFSISHDDNGVRVYAHYPEIDGDKTTYWRETLKDFSLGNDKGKDRWTCYRFTLNVCQLFALPFLQQLKVVIDQLPDPIMQQAELASTLDEISVQSSQDDASAPELQDDGFKKPRSGRGLNAELKTLIQSLQRQLEQQHKESEQQRLQLEQQRQELKEREKLLLTQLEQQRKEAEQQRKEADEQQKELVKMLKQQSDQIKQLLDKR</sequence>
<name>A0ACC3A2Z9_9EURO</name>
<dbReference type="EMBL" id="JAPDRQ010000125">
    <property type="protein sequence ID" value="KAJ9654283.1"/>
    <property type="molecule type" value="Genomic_DNA"/>
</dbReference>
<comment type="caution">
    <text evidence="1">The sequence shown here is derived from an EMBL/GenBank/DDBJ whole genome shotgun (WGS) entry which is preliminary data.</text>
</comment>
<keyword evidence="2" id="KW-1185">Reference proteome</keyword>
<dbReference type="Proteomes" id="UP001172386">
    <property type="component" value="Unassembled WGS sequence"/>
</dbReference>